<keyword evidence="4 6" id="KW-0472">Membrane</keyword>
<name>A0A1H8WDT8_9ACTN</name>
<feature type="transmembrane region" description="Helical" evidence="6">
    <location>
        <begin position="229"/>
        <end position="246"/>
    </location>
</feature>
<feature type="transmembrane region" description="Helical" evidence="6">
    <location>
        <begin position="266"/>
        <end position="290"/>
    </location>
</feature>
<sequence>MAREAGLRSRRATFAVLVAGLCSYSLLQSMVIPVLPALQEELGTTQADITWVLTANLLAASVATPIAGRLGDMFGKRRMFVAVLTALSLGCLLSALAGALPLMIVGRVLQGIGGGVIPLGYSIVRDEFPDASVPSAIGALSSLIAVGSGAGLVIAGPIDETLGLPWLFWLPMVVGAVAALFAFLVVPESQVRTPGRVNLPAALLLSGWLVCVLLAVSRGTVWGWGSPRVLGLLAGAAVLLVAWIAVETRSAVPLIDMRMMRLRAVWTANLVAFLVGLTVFAAFAFIPQFLQTSPEAGYGFGASIGEVGLAMLPQTLAGFAAGLCSGGLVRRFGARNVVTVGTLLAAIAYGLVTVAHDQYWHLQVAFVIMGAGMGTTQASMATVVVSAVPRTQTGAMSGMNANIRTIGGAIGSAVMATVVTASAPVPGGLPTESGYVTGFGMLTVGMLACAAATRAIPGTGRRRRAPVGSGEVAATPLAPLPNDP</sequence>
<feature type="domain" description="Major facilitator superfamily (MFS) profile" evidence="7">
    <location>
        <begin position="13"/>
        <end position="463"/>
    </location>
</feature>
<dbReference type="InterPro" id="IPR036259">
    <property type="entry name" value="MFS_trans_sf"/>
</dbReference>
<evidence type="ECO:0000256" key="3">
    <source>
        <dbReference type="ARBA" id="ARBA00022989"/>
    </source>
</evidence>
<protein>
    <submittedName>
        <fullName evidence="8">Drug resistance transporter, EmrB/QacA subfamily</fullName>
    </submittedName>
</protein>
<dbReference type="InterPro" id="IPR020846">
    <property type="entry name" value="MFS_dom"/>
</dbReference>
<feature type="transmembrane region" description="Helical" evidence="6">
    <location>
        <begin position="310"/>
        <end position="329"/>
    </location>
</feature>
<dbReference type="InterPro" id="IPR011701">
    <property type="entry name" value="MFS"/>
</dbReference>
<evidence type="ECO:0000256" key="1">
    <source>
        <dbReference type="ARBA" id="ARBA00004651"/>
    </source>
</evidence>
<feature type="transmembrane region" description="Helical" evidence="6">
    <location>
        <begin position="435"/>
        <end position="456"/>
    </location>
</feature>
<comment type="subcellular location">
    <subcellularLocation>
        <location evidence="1">Cell membrane</location>
        <topology evidence="1">Multi-pass membrane protein</topology>
    </subcellularLocation>
</comment>
<evidence type="ECO:0000313" key="9">
    <source>
        <dbReference type="Proteomes" id="UP000198960"/>
    </source>
</evidence>
<proteinExistence type="predicted"/>
<dbReference type="Gene3D" id="1.20.1250.20">
    <property type="entry name" value="MFS general substrate transporter like domains"/>
    <property type="match status" value="2"/>
</dbReference>
<dbReference type="RefSeq" id="WP_170861227.1">
    <property type="nucleotide sequence ID" value="NZ_FOEE01000019.1"/>
</dbReference>
<evidence type="ECO:0000256" key="5">
    <source>
        <dbReference type="SAM" id="MobiDB-lite"/>
    </source>
</evidence>
<evidence type="ECO:0000256" key="6">
    <source>
        <dbReference type="SAM" id="Phobius"/>
    </source>
</evidence>
<dbReference type="Proteomes" id="UP000198960">
    <property type="component" value="Unassembled WGS sequence"/>
</dbReference>
<accession>A0A1H8WDT8</accession>
<feature type="transmembrane region" description="Helical" evidence="6">
    <location>
        <begin position="12"/>
        <end position="37"/>
    </location>
</feature>
<evidence type="ECO:0000313" key="8">
    <source>
        <dbReference type="EMBL" id="SEP25683.1"/>
    </source>
</evidence>
<feature type="transmembrane region" description="Helical" evidence="6">
    <location>
        <begin position="49"/>
        <end position="67"/>
    </location>
</feature>
<dbReference type="GO" id="GO:0022857">
    <property type="term" value="F:transmembrane transporter activity"/>
    <property type="evidence" value="ECO:0007669"/>
    <property type="project" value="InterPro"/>
</dbReference>
<evidence type="ECO:0000256" key="2">
    <source>
        <dbReference type="ARBA" id="ARBA00022692"/>
    </source>
</evidence>
<feature type="transmembrane region" description="Helical" evidence="6">
    <location>
        <begin position="79"/>
        <end position="98"/>
    </location>
</feature>
<reference evidence="9" key="1">
    <citation type="submission" date="2016-10" db="EMBL/GenBank/DDBJ databases">
        <authorList>
            <person name="Varghese N."/>
            <person name="Submissions S."/>
        </authorList>
    </citation>
    <scope>NUCLEOTIDE SEQUENCE [LARGE SCALE GENOMIC DNA]</scope>
    <source>
        <strain evidence="9">DSM 45413</strain>
    </source>
</reference>
<feature type="transmembrane region" description="Helical" evidence="6">
    <location>
        <begin position="362"/>
        <end position="389"/>
    </location>
</feature>
<keyword evidence="9" id="KW-1185">Reference proteome</keyword>
<dbReference type="GO" id="GO:0005886">
    <property type="term" value="C:plasma membrane"/>
    <property type="evidence" value="ECO:0007669"/>
    <property type="project" value="UniProtKB-SubCell"/>
</dbReference>
<dbReference type="PANTHER" id="PTHR23501:SF197">
    <property type="entry name" value="COMD"/>
    <property type="match status" value="1"/>
</dbReference>
<dbReference type="CDD" id="cd17504">
    <property type="entry name" value="MFS_MMR_MDR_like"/>
    <property type="match status" value="1"/>
</dbReference>
<keyword evidence="3 6" id="KW-1133">Transmembrane helix</keyword>
<dbReference type="Pfam" id="PF07690">
    <property type="entry name" value="MFS_1"/>
    <property type="match status" value="1"/>
</dbReference>
<evidence type="ECO:0000256" key="4">
    <source>
        <dbReference type="ARBA" id="ARBA00023136"/>
    </source>
</evidence>
<feature type="transmembrane region" description="Helical" evidence="6">
    <location>
        <begin position="336"/>
        <end position="356"/>
    </location>
</feature>
<keyword evidence="2 6" id="KW-0812">Transmembrane</keyword>
<evidence type="ECO:0000259" key="7">
    <source>
        <dbReference type="PROSITE" id="PS50850"/>
    </source>
</evidence>
<dbReference type="STRING" id="673521.SAMN05660991_04313"/>
<dbReference type="AlphaFoldDB" id="A0A1H8WDT8"/>
<feature type="region of interest" description="Disordered" evidence="5">
    <location>
        <begin position="458"/>
        <end position="484"/>
    </location>
</feature>
<dbReference type="PROSITE" id="PS50850">
    <property type="entry name" value="MFS"/>
    <property type="match status" value="1"/>
</dbReference>
<dbReference type="EMBL" id="FOEE01000019">
    <property type="protein sequence ID" value="SEP25683.1"/>
    <property type="molecule type" value="Genomic_DNA"/>
</dbReference>
<feature type="transmembrane region" description="Helical" evidence="6">
    <location>
        <begin position="164"/>
        <end position="185"/>
    </location>
</feature>
<organism evidence="8 9">
    <name type="scientific">Trujillonella endophytica</name>
    <dbReference type="NCBI Taxonomy" id="673521"/>
    <lineage>
        <taxon>Bacteria</taxon>
        <taxon>Bacillati</taxon>
        <taxon>Actinomycetota</taxon>
        <taxon>Actinomycetes</taxon>
        <taxon>Geodermatophilales</taxon>
        <taxon>Geodermatophilaceae</taxon>
        <taxon>Trujillonella</taxon>
    </lineage>
</organism>
<dbReference type="SUPFAM" id="SSF103473">
    <property type="entry name" value="MFS general substrate transporter"/>
    <property type="match status" value="1"/>
</dbReference>
<dbReference type="PANTHER" id="PTHR23501">
    <property type="entry name" value="MAJOR FACILITATOR SUPERFAMILY"/>
    <property type="match status" value="1"/>
</dbReference>
<feature type="transmembrane region" description="Helical" evidence="6">
    <location>
        <begin position="197"/>
        <end position="217"/>
    </location>
</feature>
<gene>
    <name evidence="8" type="ORF">SAMN05660991_04313</name>
</gene>
<feature type="transmembrane region" description="Helical" evidence="6">
    <location>
        <begin position="104"/>
        <end position="124"/>
    </location>
</feature>
<feature type="transmembrane region" description="Helical" evidence="6">
    <location>
        <begin position="136"/>
        <end position="158"/>
    </location>
</feature>
<feature type="transmembrane region" description="Helical" evidence="6">
    <location>
        <begin position="401"/>
        <end position="423"/>
    </location>
</feature>